<gene>
    <name evidence="2" type="ORF">PVAP13_1NG457338</name>
</gene>
<feature type="region of interest" description="Disordered" evidence="1">
    <location>
        <begin position="243"/>
        <end position="313"/>
    </location>
</feature>
<reference evidence="2" key="1">
    <citation type="submission" date="2020-05" db="EMBL/GenBank/DDBJ databases">
        <title>WGS assembly of Panicum virgatum.</title>
        <authorList>
            <person name="Lovell J.T."/>
            <person name="Jenkins J."/>
            <person name="Shu S."/>
            <person name="Juenger T.E."/>
            <person name="Schmutz J."/>
        </authorList>
    </citation>
    <scope>NUCLEOTIDE SEQUENCE</scope>
    <source>
        <strain evidence="2">AP13</strain>
    </source>
</reference>
<feature type="compositionally biased region" description="Basic and acidic residues" evidence="1">
    <location>
        <begin position="245"/>
        <end position="300"/>
    </location>
</feature>
<dbReference type="AlphaFoldDB" id="A0A8T0X803"/>
<protein>
    <submittedName>
        <fullName evidence="2">Uncharacterized protein</fullName>
    </submittedName>
</protein>
<sequence>MLITLQSSNRTKAHVVMLPELGLFPPSRQKKKLTAETGEVQPNKSSQQRRAETGEDAMASATRLPEGGGGGRSASAPRPSGGGKEKQPSLDATGRERPLLSVPTGTVTWPRGPRSRDCVPLGACPRPMAASSKIRRDVPGLRGPAPTCGRGPSSRPAPLPTWPPPAPPHARMPHRSLLPGATGCAPPRSTRVSLGSASTAWRIIACSFLPPFDHLLDSLFGGWHPQLDWLHYYVFIRRPLPVDKGGGRGERHGRIGGCERADRPPAAAEDRSPSVAGDRKATSARGGEHMLPRRRDETARRSGGYLNPPANLI</sequence>
<feature type="compositionally biased region" description="Basic and acidic residues" evidence="1">
    <location>
        <begin position="83"/>
        <end position="98"/>
    </location>
</feature>
<evidence type="ECO:0000313" key="2">
    <source>
        <dbReference type="EMBL" id="KAG2653453.1"/>
    </source>
</evidence>
<evidence type="ECO:0000256" key="1">
    <source>
        <dbReference type="SAM" id="MobiDB-lite"/>
    </source>
</evidence>
<feature type="region of interest" description="Disordered" evidence="1">
    <location>
        <begin position="25"/>
        <end position="185"/>
    </location>
</feature>
<evidence type="ECO:0000313" key="3">
    <source>
        <dbReference type="Proteomes" id="UP000823388"/>
    </source>
</evidence>
<dbReference type="EMBL" id="CM029038">
    <property type="protein sequence ID" value="KAG2653453.1"/>
    <property type="molecule type" value="Genomic_DNA"/>
</dbReference>
<comment type="caution">
    <text evidence="2">The sequence shown here is derived from an EMBL/GenBank/DDBJ whole genome shotgun (WGS) entry which is preliminary data.</text>
</comment>
<feature type="compositionally biased region" description="Pro residues" evidence="1">
    <location>
        <begin position="155"/>
        <end position="170"/>
    </location>
</feature>
<name>A0A8T0X803_PANVG</name>
<proteinExistence type="predicted"/>
<organism evidence="2 3">
    <name type="scientific">Panicum virgatum</name>
    <name type="common">Blackwell switchgrass</name>
    <dbReference type="NCBI Taxonomy" id="38727"/>
    <lineage>
        <taxon>Eukaryota</taxon>
        <taxon>Viridiplantae</taxon>
        <taxon>Streptophyta</taxon>
        <taxon>Embryophyta</taxon>
        <taxon>Tracheophyta</taxon>
        <taxon>Spermatophyta</taxon>
        <taxon>Magnoliopsida</taxon>
        <taxon>Liliopsida</taxon>
        <taxon>Poales</taxon>
        <taxon>Poaceae</taxon>
        <taxon>PACMAD clade</taxon>
        <taxon>Panicoideae</taxon>
        <taxon>Panicodae</taxon>
        <taxon>Paniceae</taxon>
        <taxon>Panicinae</taxon>
        <taxon>Panicum</taxon>
        <taxon>Panicum sect. Hiantes</taxon>
    </lineage>
</organism>
<keyword evidence="3" id="KW-1185">Reference proteome</keyword>
<dbReference type="Proteomes" id="UP000823388">
    <property type="component" value="Chromosome 1N"/>
</dbReference>
<accession>A0A8T0X803</accession>